<comment type="catalytic activity">
    <reaction evidence="12 13">
        <text>tRNA(Phe) + L-phenylalanine + ATP = L-phenylalanyl-tRNA(Phe) + AMP + diphosphate + H(+)</text>
        <dbReference type="Rhea" id="RHEA:19413"/>
        <dbReference type="Rhea" id="RHEA-COMP:9668"/>
        <dbReference type="Rhea" id="RHEA-COMP:9699"/>
        <dbReference type="ChEBI" id="CHEBI:15378"/>
        <dbReference type="ChEBI" id="CHEBI:30616"/>
        <dbReference type="ChEBI" id="CHEBI:33019"/>
        <dbReference type="ChEBI" id="CHEBI:58095"/>
        <dbReference type="ChEBI" id="CHEBI:78442"/>
        <dbReference type="ChEBI" id="CHEBI:78531"/>
        <dbReference type="ChEBI" id="CHEBI:456215"/>
        <dbReference type="EC" id="6.1.1.20"/>
    </reaction>
</comment>
<proteinExistence type="inferred from homology"/>
<keyword evidence="11 13" id="KW-0030">Aminoacyl-tRNA synthetase</keyword>
<comment type="cofactor">
    <cofactor evidence="13">
        <name>Mg(2+)</name>
        <dbReference type="ChEBI" id="CHEBI:18420"/>
    </cofactor>
    <text evidence="13">Binds 2 magnesium ions per tetramer.</text>
</comment>
<dbReference type="SUPFAM" id="SSF55681">
    <property type="entry name" value="Class II aaRS and biotin synthetases"/>
    <property type="match status" value="1"/>
</dbReference>
<keyword evidence="6 13" id="KW-0479">Metal-binding</keyword>
<dbReference type="EMBL" id="SHKP01000008">
    <property type="protein sequence ID" value="RZT93801.1"/>
    <property type="molecule type" value="Genomic_DNA"/>
</dbReference>
<evidence type="ECO:0000256" key="1">
    <source>
        <dbReference type="ARBA" id="ARBA00004496"/>
    </source>
</evidence>
<evidence type="ECO:0000256" key="6">
    <source>
        <dbReference type="ARBA" id="ARBA00022723"/>
    </source>
</evidence>
<accession>A0A4Q7VAK9</accession>
<dbReference type="InterPro" id="IPR045864">
    <property type="entry name" value="aa-tRNA-synth_II/BPL/LPL"/>
</dbReference>
<comment type="caution">
    <text evidence="15">The sequence shown here is derived from an EMBL/GenBank/DDBJ whole genome shotgun (WGS) entry which is preliminary data.</text>
</comment>
<gene>
    <name evidence="13" type="primary">pheS</name>
    <name evidence="15" type="ORF">EV670_3356</name>
</gene>
<dbReference type="Pfam" id="PF02912">
    <property type="entry name" value="Phe_tRNA-synt_N"/>
    <property type="match status" value="1"/>
</dbReference>
<evidence type="ECO:0000256" key="8">
    <source>
        <dbReference type="ARBA" id="ARBA00022840"/>
    </source>
</evidence>
<dbReference type="EC" id="6.1.1.20" evidence="13"/>
<evidence type="ECO:0000256" key="10">
    <source>
        <dbReference type="ARBA" id="ARBA00022917"/>
    </source>
</evidence>
<evidence type="ECO:0000256" key="3">
    <source>
        <dbReference type="ARBA" id="ARBA00011209"/>
    </source>
</evidence>
<evidence type="ECO:0000256" key="13">
    <source>
        <dbReference type="HAMAP-Rule" id="MF_00281"/>
    </source>
</evidence>
<evidence type="ECO:0000313" key="16">
    <source>
        <dbReference type="Proteomes" id="UP000293671"/>
    </source>
</evidence>
<dbReference type="InterPro" id="IPR022911">
    <property type="entry name" value="Phe_tRNA_ligase_alpha1_bac"/>
</dbReference>
<feature type="domain" description="Aminoacyl-transfer RNA synthetases class-II family profile" evidence="14">
    <location>
        <begin position="208"/>
        <end position="332"/>
    </location>
</feature>
<dbReference type="AlphaFoldDB" id="A0A4Q7VAK9"/>
<evidence type="ECO:0000256" key="4">
    <source>
        <dbReference type="ARBA" id="ARBA00022490"/>
    </source>
</evidence>
<dbReference type="OrthoDB" id="9800719at2"/>
<dbReference type="GO" id="GO:0000049">
    <property type="term" value="F:tRNA binding"/>
    <property type="evidence" value="ECO:0007669"/>
    <property type="project" value="InterPro"/>
</dbReference>
<keyword evidence="5 13" id="KW-0436">Ligase</keyword>
<dbReference type="PROSITE" id="PS50862">
    <property type="entry name" value="AA_TRNA_LIGASE_II"/>
    <property type="match status" value="1"/>
</dbReference>
<dbReference type="HAMAP" id="MF_00281">
    <property type="entry name" value="Phe_tRNA_synth_alpha1"/>
    <property type="match status" value="1"/>
</dbReference>
<evidence type="ECO:0000256" key="5">
    <source>
        <dbReference type="ARBA" id="ARBA00022598"/>
    </source>
</evidence>
<dbReference type="Pfam" id="PF01409">
    <property type="entry name" value="tRNA-synt_2d"/>
    <property type="match status" value="1"/>
</dbReference>
<dbReference type="GO" id="GO:0005524">
    <property type="term" value="F:ATP binding"/>
    <property type="evidence" value="ECO:0007669"/>
    <property type="project" value="UniProtKB-UniRule"/>
</dbReference>
<evidence type="ECO:0000256" key="12">
    <source>
        <dbReference type="ARBA" id="ARBA00049255"/>
    </source>
</evidence>
<dbReference type="InterPro" id="IPR002319">
    <property type="entry name" value="Phenylalanyl-tRNA_Synthase"/>
</dbReference>
<evidence type="ECO:0000256" key="7">
    <source>
        <dbReference type="ARBA" id="ARBA00022741"/>
    </source>
</evidence>
<dbReference type="InterPro" id="IPR006195">
    <property type="entry name" value="aa-tRNA-synth_II"/>
</dbReference>
<feature type="binding site" evidence="13">
    <location>
        <position position="275"/>
    </location>
    <ligand>
        <name>Mg(2+)</name>
        <dbReference type="ChEBI" id="CHEBI:18420"/>
        <note>shared with beta subunit</note>
    </ligand>
</feature>
<dbReference type="GO" id="GO:0005737">
    <property type="term" value="C:cytoplasm"/>
    <property type="evidence" value="ECO:0007669"/>
    <property type="project" value="UniProtKB-SubCell"/>
</dbReference>
<dbReference type="Gene3D" id="3.30.930.10">
    <property type="entry name" value="Bira Bifunctional Protein, Domain 2"/>
    <property type="match status" value="1"/>
</dbReference>
<reference evidence="15 16" key="1">
    <citation type="submission" date="2019-02" db="EMBL/GenBank/DDBJ databases">
        <title>Genomic Encyclopedia of Type Strains, Phase IV (KMG-IV): sequencing the most valuable type-strain genomes for metagenomic binning, comparative biology and taxonomic classification.</title>
        <authorList>
            <person name="Goeker M."/>
        </authorList>
    </citation>
    <scope>NUCLEOTIDE SEQUENCE [LARGE SCALE GENOMIC DNA]</scope>
    <source>
        <strain evidence="15 16">DSM 19570</strain>
    </source>
</reference>
<dbReference type="CDD" id="cd00496">
    <property type="entry name" value="PheRS_alpha_core"/>
    <property type="match status" value="1"/>
</dbReference>
<keyword evidence="9 13" id="KW-0460">Magnesium</keyword>
<evidence type="ECO:0000313" key="15">
    <source>
        <dbReference type="EMBL" id="RZT93801.1"/>
    </source>
</evidence>
<dbReference type="GO" id="GO:0006432">
    <property type="term" value="P:phenylalanyl-tRNA aminoacylation"/>
    <property type="evidence" value="ECO:0007669"/>
    <property type="project" value="UniProtKB-UniRule"/>
</dbReference>
<keyword evidence="4 13" id="KW-0963">Cytoplasm</keyword>
<protein>
    <recommendedName>
        <fullName evidence="13">Phenylalanine--tRNA ligase alpha subunit</fullName>
        <ecNumber evidence="13">6.1.1.20</ecNumber>
    </recommendedName>
    <alternativeName>
        <fullName evidence="13">Phenylalanyl-tRNA synthetase alpha subunit</fullName>
        <shortName evidence="13">PheRS</shortName>
    </alternativeName>
</protein>
<evidence type="ECO:0000256" key="11">
    <source>
        <dbReference type="ARBA" id="ARBA00023146"/>
    </source>
</evidence>
<keyword evidence="7 13" id="KW-0547">Nucleotide-binding</keyword>
<name>A0A4Q7VAK9_9BURK</name>
<keyword evidence="10 13" id="KW-0648">Protein biosynthesis</keyword>
<evidence type="ECO:0000256" key="9">
    <source>
        <dbReference type="ARBA" id="ARBA00022842"/>
    </source>
</evidence>
<dbReference type="InterPro" id="IPR004188">
    <property type="entry name" value="Phe-tRNA_ligase_II_N"/>
</dbReference>
<dbReference type="PANTHER" id="PTHR11538">
    <property type="entry name" value="PHENYLALANYL-TRNA SYNTHETASE"/>
    <property type="match status" value="1"/>
</dbReference>
<dbReference type="Proteomes" id="UP000293671">
    <property type="component" value="Unassembled WGS sequence"/>
</dbReference>
<evidence type="ECO:0000256" key="2">
    <source>
        <dbReference type="ARBA" id="ARBA00010207"/>
    </source>
</evidence>
<dbReference type="SUPFAM" id="SSF46589">
    <property type="entry name" value="tRNA-binding arm"/>
    <property type="match status" value="1"/>
</dbReference>
<organism evidence="15 16">
    <name type="scientific">Rivibacter subsaxonicus</name>
    <dbReference type="NCBI Taxonomy" id="457575"/>
    <lineage>
        <taxon>Bacteria</taxon>
        <taxon>Pseudomonadati</taxon>
        <taxon>Pseudomonadota</taxon>
        <taxon>Betaproteobacteria</taxon>
        <taxon>Burkholderiales</taxon>
        <taxon>Rivibacter</taxon>
    </lineage>
</organism>
<comment type="similarity">
    <text evidence="2 13">Belongs to the class-II aminoacyl-tRNA synthetase family. Phe-tRNA synthetase alpha subunit type 1 subfamily.</text>
</comment>
<keyword evidence="16" id="KW-1185">Reference proteome</keyword>
<dbReference type="PANTHER" id="PTHR11538:SF41">
    <property type="entry name" value="PHENYLALANINE--TRNA LIGASE, MITOCHONDRIAL"/>
    <property type="match status" value="1"/>
</dbReference>
<keyword evidence="8 13" id="KW-0067">ATP-binding</keyword>
<dbReference type="InterPro" id="IPR010978">
    <property type="entry name" value="tRNA-bd_arm"/>
</dbReference>
<sequence length="354" mass="39251">MNDSATSPSPDNLDALVQEASRDFAAAAAPAELENAKARYLGKAGRITELLKGLAQAAPDQKKVMGALINEAKQRIEAALNARRQALADAELEQQLRAEALDVTLPGRGRGVGGLHPVTRAMERIEAIFGSMGFDVADGPEIESDWFNFTALNTPADHPARSMHDTFYVEGGHVLRTHTSPMQIRYAVQHVKRHRQLIDAGLPMPEIRVIAPGRTYRVDSDATHSPMFHQVEGLWVGENISFKDLKSVYIDFISAFFETTDLQVRFRPSYFPFTEPSAEIDMMFGSGPLKGRWLEVSGSGQVHPQVIRNMGLDPERYIGFAFGSGIDRLAMLRYGVGDLRLFFDGDLRFLSQFK</sequence>
<comment type="subcellular location">
    <subcellularLocation>
        <location evidence="1 13">Cytoplasm</location>
    </subcellularLocation>
</comment>
<dbReference type="GO" id="GO:0000287">
    <property type="term" value="F:magnesium ion binding"/>
    <property type="evidence" value="ECO:0007669"/>
    <property type="project" value="UniProtKB-UniRule"/>
</dbReference>
<dbReference type="RefSeq" id="WP_130434267.1">
    <property type="nucleotide sequence ID" value="NZ_SHKP01000008.1"/>
</dbReference>
<evidence type="ECO:0000259" key="14">
    <source>
        <dbReference type="PROSITE" id="PS50862"/>
    </source>
</evidence>
<comment type="subunit">
    <text evidence="3 13">Tetramer of two alpha and two beta subunits.</text>
</comment>
<dbReference type="GO" id="GO:0004826">
    <property type="term" value="F:phenylalanine-tRNA ligase activity"/>
    <property type="evidence" value="ECO:0007669"/>
    <property type="project" value="UniProtKB-UniRule"/>
</dbReference>